<sequence>MTLPLLTHRCIRQCIVVTSLLLWLLGLTAQARPAAVTQAGSSTVVPASTLALSPASVSVCQGSPASLTATGCPAGGTLHWSTGQATAIVSVTASQPTTYTATCTVSGTATTATATVTPVQAVTFTAGPGSITVCENVPAGLSVALADGTSGQLTWYVDGYRILNNATASTAELRIPFVQTFNTGNYYLTATNACGTTTSRAARITVPPSITVNAVAKPVNCASQFTGQISVTATGGTGAKQYQLNGQVFQDQNTFISLQAGTYTVGVKDALGCLANASVEIKPPTAMNLSIRTVDTRCSGGSDGGLIVSVAGGAAPYSYQINGGAAQPSGTFTDLKAGSYTLVVTDQAACVTAQTALIGSPAAFDIRTTIQPTRCAGSADGSVTIIGSNGTGPFQYQLGNGDYQTGTVFTGLATGSYEFTVRDLGGCTLKRTVAVPQPAVLSLAATVLPVSCKGNASGSITVRSTGGTEPIRYQLASSRIVQRSPVFGGLALGEYTVIATDTNGCTALLSVPIGKADPLRLQATTQVAKCCICPTGVVSLTSTGGAGTARTYQRLGQNAQTTNQFGNLIPGTYTFRISDEAGCTDSAAVFVGDASALSLTVGTIKDVTCAGGADGEAAVQIAGGTRPFTVYWQTPRRDTLQNRVVTQTGLSEGTYTVSVRDSNRCTTSTAFVTLKSRFPVPETPVVSQTGSTLRVTDVSGIQWYVQPTGAASATAITNATSTTLTPYQSGRYYVVVTQNGCASPASNAIAFVLTAITEPGTGLSVRVLPNPVGTHLRLEIEQDSRQAIALTVQDAAGRAVRQFIVPAFIGKHQVEYPLPDLPAGTYLLKAEATDRQTVMRIVKE</sequence>
<dbReference type="AlphaFoldDB" id="A0A2T0TBB4"/>
<keyword evidence="2" id="KW-1185">Reference proteome</keyword>
<dbReference type="Proteomes" id="UP000238375">
    <property type="component" value="Unassembled WGS sequence"/>
</dbReference>
<protein>
    <submittedName>
        <fullName evidence="1">Putative secreted protein (Por secretion system target)</fullName>
    </submittedName>
</protein>
<dbReference type="Gene3D" id="2.60.40.10">
    <property type="entry name" value="Immunoglobulins"/>
    <property type="match status" value="1"/>
</dbReference>
<gene>
    <name evidence="1" type="ORF">CLV58_10486</name>
</gene>
<dbReference type="Pfam" id="PF13573">
    <property type="entry name" value="SprB"/>
    <property type="match status" value="5"/>
</dbReference>
<dbReference type="InterPro" id="IPR036179">
    <property type="entry name" value="Ig-like_dom_sf"/>
</dbReference>
<dbReference type="OrthoDB" id="1524994at2"/>
<dbReference type="InterPro" id="IPR013783">
    <property type="entry name" value="Ig-like_fold"/>
</dbReference>
<organism evidence="1 2">
    <name type="scientific">Spirosoma oryzae</name>
    <dbReference type="NCBI Taxonomy" id="1469603"/>
    <lineage>
        <taxon>Bacteria</taxon>
        <taxon>Pseudomonadati</taxon>
        <taxon>Bacteroidota</taxon>
        <taxon>Cytophagia</taxon>
        <taxon>Cytophagales</taxon>
        <taxon>Cytophagaceae</taxon>
        <taxon>Spirosoma</taxon>
    </lineage>
</organism>
<dbReference type="InterPro" id="IPR026444">
    <property type="entry name" value="Secre_tail"/>
</dbReference>
<dbReference type="InterPro" id="IPR025667">
    <property type="entry name" value="SprB_repeat"/>
</dbReference>
<comment type="caution">
    <text evidence="1">The sequence shown here is derived from an EMBL/GenBank/DDBJ whole genome shotgun (WGS) entry which is preliminary data.</text>
</comment>
<dbReference type="RefSeq" id="WP_106136828.1">
    <property type="nucleotide sequence ID" value="NZ_PVTE01000004.1"/>
</dbReference>
<dbReference type="EMBL" id="PVTE01000004">
    <property type="protein sequence ID" value="PRY42956.1"/>
    <property type="molecule type" value="Genomic_DNA"/>
</dbReference>
<dbReference type="SUPFAM" id="SSF48726">
    <property type="entry name" value="Immunoglobulin"/>
    <property type="match status" value="1"/>
</dbReference>
<dbReference type="NCBIfam" id="TIGR04183">
    <property type="entry name" value="Por_Secre_tail"/>
    <property type="match status" value="1"/>
</dbReference>
<reference evidence="1 2" key="1">
    <citation type="submission" date="2018-03" db="EMBL/GenBank/DDBJ databases">
        <title>Genomic Encyclopedia of Archaeal and Bacterial Type Strains, Phase II (KMG-II): from individual species to whole genera.</title>
        <authorList>
            <person name="Goeker M."/>
        </authorList>
    </citation>
    <scope>NUCLEOTIDE SEQUENCE [LARGE SCALE GENOMIC DNA]</scope>
    <source>
        <strain evidence="1 2">DSM 28354</strain>
    </source>
</reference>
<proteinExistence type="predicted"/>
<accession>A0A2T0TBB4</accession>
<dbReference type="Gene3D" id="2.60.40.740">
    <property type="match status" value="1"/>
</dbReference>
<evidence type="ECO:0000313" key="1">
    <source>
        <dbReference type="EMBL" id="PRY42956.1"/>
    </source>
</evidence>
<evidence type="ECO:0000313" key="2">
    <source>
        <dbReference type="Proteomes" id="UP000238375"/>
    </source>
</evidence>
<name>A0A2T0TBB4_9BACT</name>